<feature type="transmembrane region" description="Helical" evidence="1">
    <location>
        <begin position="16"/>
        <end position="34"/>
    </location>
</feature>
<protein>
    <submittedName>
        <fullName evidence="2">Uncharacterized protein</fullName>
    </submittedName>
</protein>
<keyword evidence="1" id="KW-0472">Membrane</keyword>
<gene>
    <name evidence="2" type="ORF">EURHEDRAFT_410763</name>
</gene>
<name>A0A017SKY4_ASPRC</name>
<proteinExistence type="predicted"/>
<organism evidence="2 3">
    <name type="scientific">Aspergillus ruber (strain CBS 135680)</name>
    <dbReference type="NCBI Taxonomy" id="1388766"/>
    <lineage>
        <taxon>Eukaryota</taxon>
        <taxon>Fungi</taxon>
        <taxon>Dikarya</taxon>
        <taxon>Ascomycota</taxon>
        <taxon>Pezizomycotina</taxon>
        <taxon>Eurotiomycetes</taxon>
        <taxon>Eurotiomycetidae</taxon>
        <taxon>Eurotiales</taxon>
        <taxon>Aspergillaceae</taxon>
        <taxon>Aspergillus</taxon>
        <taxon>Aspergillus subgen. Aspergillus</taxon>
    </lineage>
</organism>
<dbReference type="GeneID" id="63696563"/>
<dbReference type="AlphaFoldDB" id="A0A017SKY4"/>
<evidence type="ECO:0000313" key="2">
    <source>
        <dbReference type="EMBL" id="EYE96970.1"/>
    </source>
</evidence>
<keyword evidence="1" id="KW-1133">Transmembrane helix</keyword>
<keyword evidence="1" id="KW-0812">Transmembrane</keyword>
<evidence type="ECO:0000256" key="1">
    <source>
        <dbReference type="SAM" id="Phobius"/>
    </source>
</evidence>
<dbReference type="EMBL" id="KK088417">
    <property type="protein sequence ID" value="EYE96970.1"/>
    <property type="molecule type" value="Genomic_DNA"/>
</dbReference>
<evidence type="ECO:0000313" key="3">
    <source>
        <dbReference type="Proteomes" id="UP000019804"/>
    </source>
</evidence>
<reference evidence="3" key="1">
    <citation type="journal article" date="2014" name="Nat. Commun.">
        <title>Genomic adaptations of the halophilic Dead Sea filamentous fungus Eurotium rubrum.</title>
        <authorList>
            <person name="Kis-Papo T."/>
            <person name="Weig A.R."/>
            <person name="Riley R."/>
            <person name="Persoh D."/>
            <person name="Salamov A."/>
            <person name="Sun H."/>
            <person name="Lipzen A."/>
            <person name="Wasser S.P."/>
            <person name="Rambold G."/>
            <person name="Grigoriev I.V."/>
            <person name="Nevo E."/>
        </authorList>
    </citation>
    <scope>NUCLEOTIDE SEQUENCE [LARGE SCALE GENOMIC DNA]</scope>
    <source>
        <strain evidence="3">CBS 135680</strain>
    </source>
</reference>
<accession>A0A017SKY4</accession>
<dbReference type="HOGENOM" id="CLU_3013821_0_0_1"/>
<sequence>MGDITMSVFIYTWMHRQHLCAALILPAAFILCLYKGTDYQSMSDPELTSVADKNRN</sequence>
<dbReference type="RefSeq" id="XP_040640658.1">
    <property type="nucleotide sequence ID" value="XM_040781439.1"/>
</dbReference>
<dbReference type="Proteomes" id="UP000019804">
    <property type="component" value="Unassembled WGS sequence"/>
</dbReference>
<keyword evidence="3" id="KW-1185">Reference proteome</keyword>